<name>A0ABT1ZHA9_9MICO</name>
<dbReference type="InterPro" id="IPR001661">
    <property type="entry name" value="Glyco_hydro_37"/>
</dbReference>
<dbReference type="InterPro" id="IPR054491">
    <property type="entry name" value="MGH1-like_GH"/>
</dbReference>
<evidence type="ECO:0000313" key="4">
    <source>
        <dbReference type="Proteomes" id="UP001205337"/>
    </source>
</evidence>
<reference evidence="3 4" key="1">
    <citation type="submission" date="2022-08" db="EMBL/GenBank/DDBJ databases">
        <authorList>
            <person name="Li F."/>
        </authorList>
    </citation>
    <scope>NUCLEOTIDE SEQUENCE [LARGE SCALE GENOMIC DNA]</scope>
    <source>
        <strain evidence="3 4">10F1B-8-1</strain>
    </source>
</reference>
<dbReference type="SUPFAM" id="SSF48208">
    <property type="entry name" value="Six-hairpin glycosidases"/>
    <property type="match status" value="1"/>
</dbReference>
<comment type="caution">
    <text evidence="3">The sequence shown here is derived from an EMBL/GenBank/DDBJ whole genome shotgun (WGS) entry which is preliminary data.</text>
</comment>
<accession>A0ABT1ZHA9</accession>
<dbReference type="Proteomes" id="UP001205337">
    <property type="component" value="Unassembled WGS sequence"/>
</dbReference>
<gene>
    <name evidence="3" type="ORF">NUH29_11130</name>
</gene>
<dbReference type="GO" id="GO:0016798">
    <property type="term" value="F:hydrolase activity, acting on glycosyl bonds"/>
    <property type="evidence" value="ECO:0007669"/>
    <property type="project" value="UniProtKB-KW"/>
</dbReference>
<evidence type="ECO:0000259" key="2">
    <source>
        <dbReference type="Pfam" id="PF22422"/>
    </source>
</evidence>
<dbReference type="Pfam" id="PF22422">
    <property type="entry name" value="MGH1-like_GH"/>
    <property type="match status" value="1"/>
</dbReference>
<protein>
    <submittedName>
        <fullName evidence="3">Trehalase family glycosidase</fullName>
    </submittedName>
</protein>
<keyword evidence="3" id="KW-0378">Hydrolase</keyword>
<dbReference type="InterPro" id="IPR008928">
    <property type="entry name" value="6-hairpin_glycosidase_sf"/>
</dbReference>
<dbReference type="InterPro" id="IPR012341">
    <property type="entry name" value="6hp_glycosidase-like_sf"/>
</dbReference>
<keyword evidence="3" id="KW-0326">Glycosidase</keyword>
<dbReference type="Gene3D" id="1.50.10.10">
    <property type="match status" value="1"/>
</dbReference>
<dbReference type="RefSeq" id="WP_258799194.1">
    <property type="nucleotide sequence ID" value="NZ_JANTHX010000007.1"/>
</dbReference>
<organism evidence="3 4">
    <name type="scientific">Protaetiibacter mangrovi</name>
    <dbReference type="NCBI Taxonomy" id="2970926"/>
    <lineage>
        <taxon>Bacteria</taxon>
        <taxon>Bacillati</taxon>
        <taxon>Actinomycetota</taxon>
        <taxon>Actinomycetes</taxon>
        <taxon>Micrococcales</taxon>
        <taxon>Microbacteriaceae</taxon>
        <taxon>Protaetiibacter</taxon>
    </lineage>
</organism>
<proteinExistence type="predicted"/>
<keyword evidence="4" id="KW-1185">Reference proteome</keyword>
<feature type="region of interest" description="Disordered" evidence="1">
    <location>
        <begin position="1"/>
        <end position="34"/>
    </location>
</feature>
<dbReference type="EMBL" id="JANTHX010000007">
    <property type="protein sequence ID" value="MCS0500098.1"/>
    <property type="molecule type" value="Genomic_DNA"/>
</dbReference>
<feature type="domain" description="Mannosylglycerate hydrolase MGH1-like glycoside hydrolase" evidence="2">
    <location>
        <begin position="70"/>
        <end position="395"/>
    </location>
</feature>
<sequence>MSDRPWPAQFDRDGQRAASGKNPDPRATFPIRPRPLGERHELADYLDRIGPLVMRDQGLAHPYLVPGAVYDSLWTWDAYFLGLGLLPQAETHFRGSLENLLENVLDDGRPPSLIRADGTAEHDHVAQPLHAQWAVCAFEGDADTIRAWWSTLVSIRGFFDRTTRDRFGLYAWVDGSGTGIDNDPAIYGRPGSRVALVDMNCFHYRELRAMARLAAVADPEVAPEWEARAEELRDAINTYMWDRSTERYCHVDLTEPTWRTYQEITWAVQLQGHTWACLFPLWAGVATGEQADRLIRRYVLDSDEFLSGVGIRSSAKSQGFFNNVAMSNPSNWQGPVWGLPTFLVCYGLARYGYTAEADRIAGRLVGVMCDDIVANGTIHEYYDSETGAPLINPDFISWNMLGRRILADLRTHVDPTSI</sequence>
<dbReference type="PANTHER" id="PTHR23403:SF1">
    <property type="entry name" value="TREHALASE"/>
    <property type="match status" value="1"/>
</dbReference>
<dbReference type="PANTHER" id="PTHR23403">
    <property type="entry name" value="TREHALASE"/>
    <property type="match status" value="1"/>
</dbReference>
<evidence type="ECO:0000313" key="3">
    <source>
        <dbReference type="EMBL" id="MCS0500098.1"/>
    </source>
</evidence>
<evidence type="ECO:0000256" key="1">
    <source>
        <dbReference type="SAM" id="MobiDB-lite"/>
    </source>
</evidence>